<keyword evidence="4 6" id="KW-0648">Protein biosynthesis</keyword>
<dbReference type="Pfam" id="PF01327">
    <property type="entry name" value="Pep_deformylase"/>
    <property type="match status" value="1"/>
</dbReference>
<keyword evidence="2 6" id="KW-0479">Metal-binding</keyword>
<keyword evidence="5 6" id="KW-0408">Iron</keyword>
<comment type="function">
    <text evidence="6">Removes the formyl group from the N-terminal Met of newly synthesized proteins. Requires at least a dipeptide for an efficient rate of reaction. N-terminal L-methionine is a prerequisite for activity but the enzyme has broad specificity at other positions.</text>
</comment>
<dbReference type="Gene3D" id="3.90.45.10">
    <property type="entry name" value="Peptide deformylase"/>
    <property type="match status" value="1"/>
</dbReference>
<dbReference type="RefSeq" id="WP_343753650.1">
    <property type="nucleotide sequence ID" value="NZ_BAAADM010000054.1"/>
</dbReference>
<dbReference type="Proteomes" id="UP001501459">
    <property type="component" value="Unassembled WGS sequence"/>
</dbReference>
<dbReference type="PRINTS" id="PR01576">
    <property type="entry name" value="PDEFORMYLASE"/>
</dbReference>
<evidence type="ECO:0000256" key="6">
    <source>
        <dbReference type="HAMAP-Rule" id="MF_00163"/>
    </source>
</evidence>
<dbReference type="InterPro" id="IPR023635">
    <property type="entry name" value="Peptide_deformylase"/>
</dbReference>
<evidence type="ECO:0000313" key="7">
    <source>
        <dbReference type="EMBL" id="GAA0446152.1"/>
    </source>
</evidence>
<accession>A0ABP3J9A2</accession>
<protein>
    <recommendedName>
        <fullName evidence="6">Peptide deformylase</fullName>
        <shortName evidence="6">PDF</shortName>
        <ecNumber evidence="6">3.5.1.88</ecNumber>
    </recommendedName>
    <alternativeName>
        <fullName evidence="6">Polypeptide deformylase</fullName>
    </alternativeName>
</protein>
<keyword evidence="8" id="KW-1185">Reference proteome</keyword>
<evidence type="ECO:0000256" key="2">
    <source>
        <dbReference type="ARBA" id="ARBA00022723"/>
    </source>
</evidence>
<evidence type="ECO:0000256" key="1">
    <source>
        <dbReference type="ARBA" id="ARBA00010759"/>
    </source>
</evidence>
<comment type="catalytic activity">
    <reaction evidence="6">
        <text>N-terminal N-formyl-L-methionyl-[peptide] + H2O = N-terminal L-methionyl-[peptide] + formate</text>
        <dbReference type="Rhea" id="RHEA:24420"/>
        <dbReference type="Rhea" id="RHEA-COMP:10639"/>
        <dbReference type="Rhea" id="RHEA-COMP:10640"/>
        <dbReference type="ChEBI" id="CHEBI:15377"/>
        <dbReference type="ChEBI" id="CHEBI:15740"/>
        <dbReference type="ChEBI" id="CHEBI:49298"/>
        <dbReference type="ChEBI" id="CHEBI:64731"/>
        <dbReference type="EC" id="3.5.1.88"/>
    </reaction>
</comment>
<sequence length="183" mass="20718">MITMDDIVREGHPALRKQTQEVTVPPSEEDQQLLKDMLTFIQNSQDEELADKYQLRAGVGLAAPQLGVSKRLCAVHFEDFKGVIHSYQLVNPRIVSHSVEKAYLSSGEGCLSVDRDVEGYVPRYARITVKASDMEGNEYKLRLRNFAAIVVQHEIDHLDGIMFYDYIHPEDPFSVPDQAKAID</sequence>
<reference evidence="8" key="1">
    <citation type="journal article" date="2019" name="Int. J. Syst. Evol. Microbiol.">
        <title>The Global Catalogue of Microorganisms (GCM) 10K type strain sequencing project: providing services to taxonomists for standard genome sequencing and annotation.</title>
        <authorList>
            <consortium name="The Broad Institute Genomics Platform"/>
            <consortium name="The Broad Institute Genome Sequencing Center for Infectious Disease"/>
            <person name="Wu L."/>
            <person name="Ma J."/>
        </authorList>
    </citation>
    <scope>NUCLEOTIDE SEQUENCE [LARGE SCALE GENOMIC DNA]</scope>
    <source>
        <strain evidence="8">JCM 12149</strain>
    </source>
</reference>
<name>A0ABP3J9A2_9BACI</name>
<dbReference type="CDD" id="cd00487">
    <property type="entry name" value="Pep_deformylase"/>
    <property type="match status" value="1"/>
</dbReference>
<keyword evidence="3 6" id="KW-0378">Hydrolase</keyword>
<dbReference type="PANTHER" id="PTHR10458:SF8">
    <property type="entry name" value="PEPTIDE DEFORMYLASE 2"/>
    <property type="match status" value="1"/>
</dbReference>
<organism evidence="7 8">
    <name type="scientific">Lentibacillus halophilus</name>
    <dbReference type="NCBI Taxonomy" id="295065"/>
    <lineage>
        <taxon>Bacteria</taxon>
        <taxon>Bacillati</taxon>
        <taxon>Bacillota</taxon>
        <taxon>Bacilli</taxon>
        <taxon>Bacillales</taxon>
        <taxon>Bacillaceae</taxon>
        <taxon>Lentibacillus</taxon>
    </lineage>
</organism>
<dbReference type="SUPFAM" id="SSF56420">
    <property type="entry name" value="Peptide deformylase"/>
    <property type="match status" value="1"/>
</dbReference>
<evidence type="ECO:0000256" key="3">
    <source>
        <dbReference type="ARBA" id="ARBA00022801"/>
    </source>
</evidence>
<gene>
    <name evidence="6 7" type="primary">def</name>
    <name evidence="7" type="ORF">GCM10008983_24940</name>
</gene>
<comment type="similarity">
    <text evidence="1 6">Belongs to the polypeptide deformylase family.</text>
</comment>
<feature type="binding site" evidence="6">
    <location>
        <position position="110"/>
    </location>
    <ligand>
        <name>Fe cation</name>
        <dbReference type="ChEBI" id="CHEBI:24875"/>
    </ligand>
</feature>
<dbReference type="InterPro" id="IPR036821">
    <property type="entry name" value="Peptide_deformylase_sf"/>
</dbReference>
<dbReference type="NCBIfam" id="TIGR00079">
    <property type="entry name" value="pept_deformyl"/>
    <property type="match status" value="1"/>
</dbReference>
<dbReference type="EC" id="3.5.1.88" evidence="6"/>
<dbReference type="PANTHER" id="PTHR10458">
    <property type="entry name" value="PEPTIDE DEFORMYLASE"/>
    <property type="match status" value="1"/>
</dbReference>
<evidence type="ECO:0000256" key="5">
    <source>
        <dbReference type="ARBA" id="ARBA00023004"/>
    </source>
</evidence>
<feature type="binding site" evidence="6">
    <location>
        <position position="153"/>
    </location>
    <ligand>
        <name>Fe cation</name>
        <dbReference type="ChEBI" id="CHEBI:24875"/>
    </ligand>
</feature>
<evidence type="ECO:0000313" key="8">
    <source>
        <dbReference type="Proteomes" id="UP001501459"/>
    </source>
</evidence>
<feature type="binding site" evidence="6">
    <location>
        <position position="157"/>
    </location>
    <ligand>
        <name>Fe cation</name>
        <dbReference type="ChEBI" id="CHEBI:24875"/>
    </ligand>
</feature>
<comment type="cofactor">
    <cofactor evidence="6">
        <name>Fe(2+)</name>
        <dbReference type="ChEBI" id="CHEBI:29033"/>
    </cofactor>
    <text evidence="6">Binds 1 Fe(2+) ion.</text>
</comment>
<proteinExistence type="inferred from homology"/>
<dbReference type="HAMAP" id="MF_00163">
    <property type="entry name" value="Pep_deformylase"/>
    <property type="match status" value="1"/>
</dbReference>
<evidence type="ECO:0000256" key="4">
    <source>
        <dbReference type="ARBA" id="ARBA00022917"/>
    </source>
</evidence>
<dbReference type="PIRSF" id="PIRSF004749">
    <property type="entry name" value="Pep_def"/>
    <property type="match status" value="1"/>
</dbReference>
<feature type="active site" evidence="6">
    <location>
        <position position="154"/>
    </location>
</feature>
<comment type="caution">
    <text evidence="7">The sequence shown here is derived from an EMBL/GenBank/DDBJ whole genome shotgun (WGS) entry which is preliminary data.</text>
</comment>
<dbReference type="EMBL" id="BAAADM010000054">
    <property type="protein sequence ID" value="GAA0446152.1"/>
    <property type="molecule type" value="Genomic_DNA"/>
</dbReference>